<dbReference type="RefSeq" id="YP_010245954.1">
    <property type="nucleotide sequence ID" value="NC_060131.1"/>
</dbReference>
<dbReference type="Proteomes" id="UP000261731">
    <property type="component" value="Segment"/>
</dbReference>
<reference evidence="1 2" key="1">
    <citation type="submission" date="2018-07" db="EMBL/GenBank/DDBJ databases">
        <authorList>
            <person name="Bragdon E."/>
            <person name="Orellana H."/>
            <person name="Sterchele H."/>
            <person name="Molloy S.D."/>
            <person name="Garlena R.A."/>
            <person name="Russell D.A."/>
            <person name="Pope W.H."/>
            <person name="Jacobs-Sera D."/>
            <person name="Hatfull G.F."/>
        </authorList>
    </citation>
    <scope>NUCLEOTIDE SEQUENCE [LARGE SCALE GENOMIC DNA]</scope>
</reference>
<accession>A0A385E0R7</accession>
<organism evidence="1 2">
    <name type="scientific">Gordonia phage Neville</name>
    <dbReference type="NCBI Taxonomy" id="2301693"/>
    <lineage>
        <taxon>Viruses</taxon>
        <taxon>Duplodnaviria</taxon>
        <taxon>Heunggongvirae</taxon>
        <taxon>Uroviricota</taxon>
        <taxon>Caudoviricetes</taxon>
        <taxon>Deeyouvirinae</taxon>
        <taxon>Nevillevirus</taxon>
        <taxon>Nevillevirus neville</taxon>
    </lineage>
</organism>
<dbReference type="GeneID" id="70080507"/>
<proteinExistence type="predicted"/>
<keyword evidence="2" id="KW-1185">Reference proteome</keyword>
<dbReference type="KEGG" id="vg:70080507"/>
<evidence type="ECO:0000313" key="1">
    <source>
        <dbReference type="EMBL" id="AXQ64462.1"/>
    </source>
</evidence>
<sequence>MGVVIAQTFFPSSVGAGITATLNMWRFTNSMASYYQIAEVDDDLEDLEWTRLKMLNKLLEHNAGGAAKPSDFTFSHRYGYFVNGVFTATDDPESHYIQVEAAISE</sequence>
<name>A0A385E0R7_9CAUD</name>
<evidence type="ECO:0000313" key="2">
    <source>
        <dbReference type="Proteomes" id="UP000261731"/>
    </source>
</evidence>
<dbReference type="EMBL" id="MH651182">
    <property type="protein sequence ID" value="AXQ64462.1"/>
    <property type="molecule type" value="Genomic_DNA"/>
</dbReference>
<gene>
    <name evidence="1" type="primary">105</name>
    <name evidence="1" type="ORF">SEA_NEVILLE_105</name>
</gene>
<protein>
    <submittedName>
        <fullName evidence="1">Uncharacterized protein</fullName>
    </submittedName>
</protein>